<dbReference type="HOGENOM" id="CLU_2221275_0_0_11"/>
<feature type="region of interest" description="Disordered" evidence="1">
    <location>
        <begin position="1"/>
        <end position="23"/>
    </location>
</feature>
<sequence length="106" mass="11677">MDGKDSREEEREEPAGETPEGLRERVEELEAIADSLGDVPDEEVAEVLDRALGLLTEINADVESNLESARGEVRELGEILDGLSFGSFDEALEDLERRERESDGSS</sequence>
<name>A0A023X0C4_RUBRA</name>
<gene>
    <name evidence="2" type="ORF">RradSPS_0510</name>
    <name evidence="3" type="ORF">SIL72_04100</name>
</gene>
<dbReference type="EMBL" id="CP007514">
    <property type="protein sequence ID" value="AHY45793.1"/>
    <property type="molecule type" value="Genomic_DNA"/>
</dbReference>
<proteinExistence type="predicted"/>
<dbReference type="KEGG" id="rrd:RradSPS_0510"/>
<accession>A0A023X0C4</accession>
<dbReference type="RefSeq" id="WP_038680481.1">
    <property type="nucleotide sequence ID" value="NZ_CP007514.1"/>
</dbReference>
<evidence type="ECO:0000313" key="4">
    <source>
        <dbReference type="Proteomes" id="UP000025229"/>
    </source>
</evidence>
<dbReference type="Proteomes" id="UP000025229">
    <property type="component" value="Chromosome"/>
</dbReference>
<protein>
    <submittedName>
        <fullName evidence="2">Uncharacterized protein</fullName>
    </submittedName>
</protein>
<dbReference type="Proteomes" id="UP001281130">
    <property type="component" value="Unassembled WGS sequence"/>
</dbReference>
<evidence type="ECO:0000256" key="1">
    <source>
        <dbReference type="SAM" id="MobiDB-lite"/>
    </source>
</evidence>
<reference evidence="3" key="2">
    <citation type="submission" date="2023-11" db="EMBL/GenBank/DDBJ databases">
        <title>MicrobeMod: A computational toolkit for identifying prokaryotic methylation and restriction-modification with nanopore sequencing.</title>
        <authorList>
            <person name="Crits-Christoph A."/>
            <person name="Kang S.C."/>
            <person name="Lee H."/>
            <person name="Ostrov N."/>
        </authorList>
    </citation>
    <scope>NUCLEOTIDE SEQUENCE</scope>
    <source>
        <strain evidence="3">ATCC 51242</strain>
    </source>
</reference>
<reference evidence="2 4" key="1">
    <citation type="submission" date="2014-03" db="EMBL/GenBank/DDBJ databases">
        <title>Complete genome sequence of the Radio-Resistant Rubrobacter radiotolerans RSPS-4.</title>
        <authorList>
            <person name="Egas C.C."/>
            <person name="Barroso C.C."/>
            <person name="Froufe H.J.C."/>
            <person name="Pacheco J.J."/>
            <person name="Albuquerque L.L."/>
            <person name="da Costa M.M.S."/>
        </authorList>
    </citation>
    <scope>NUCLEOTIDE SEQUENCE [LARGE SCALE GENOMIC DNA]</scope>
    <source>
        <strain evidence="2 4">RSPS-4</strain>
    </source>
</reference>
<evidence type="ECO:0000313" key="2">
    <source>
        <dbReference type="EMBL" id="AHY45793.1"/>
    </source>
</evidence>
<evidence type="ECO:0000313" key="3">
    <source>
        <dbReference type="EMBL" id="MDX5893208.1"/>
    </source>
</evidence>
<keyword evidence="4" id="KW-1185">Reference proteome</keyword>
<dbReference type="STRING" id="42256.RradSPS_0510"/>
<dbReference type="EMBL" id="JAWXXX010000001">
    <property type="protein sequence ID" value="MDX5893208.1"/>
    <property type="molecule type" value="Genomic_DNA"/>
</dbReference>
<dbReference type="AlphaFoldDB" id="A0A023X0C4"/>
<dbReference type="OrthoDB" id="9970607at2"/>
<organism evidence="2 4">
    <name type="scientific">Rubrobacter radiotolerans</name>
    <name type="common">Arthrobacter radiotolerans</name>
    <dbReference type="NCBI Taxonomy" id="42256"/>
    <lineage>
        <taxon>Bacteria</taxon>
        <taxon>Bacillati</taxon>
        <taxon>Actinomycetota</taxon>
        <taxon>Rubrobacteria</taxon>
        <taxon>Rubrobacterales</taxon>
        <taxon>Rubrobacteraceae</taxon>
        <taxon>Rubrobacter</taxon>
    </lineage>
</organism>